<sequence>MASKRRRRKESTTTMSDYEKMRLQRIKENKEKLEKMGILTLANNLKPPTTKPKRLPPSTSLTRRRSSRYTLMFVLYFKGVVRCFGFHVFSNFKFCCNLVRDKWNLRV</sequence>
<organism evidence="3 4">
    <name type="scientific">Heracleum sosnowskyi</name>
    <dbReference type="NCBI Taxonomy" id="360622"/>
    <lineage>
        <taxon>Eukaryota</taxon>
        <taxon>Viridiplantae</taxon>
        <taxon>Streptophyta</taxon>
        <taxon>Embryophyta</taxon>
        <taxon>Tracheophyta</taxon>
        <taxon>Spermatophyta</taxon>
        <taxon>Magnoliopsida</taxon>
        <taxon>eudicotyledons</taxon>
        <taxon>Gunneridae</taxon>
        <taxon>Pentapetalae</taxon>
        <taxon>asterids</taxon>
        <taxon>campanulids</taxon>
        <taxon>Apiales</taxon>
        <taxon>Apiaceae</taxon>
        <taxon>Apioideae</taxon>
        <taxon>apioid superclade</taxon>
        <taxon>Tordylieae</taxon>
        <taxon>Tordyliinae</taxon>
        <taxon>Heracleum</taxon>
    </lineage>
</organism>
<feature type="transmembrane region" description="Helical" evidence="2">
    <location>
        <begin position="69"/>
        <end position="89"/>
    </location>
</feature>
<dbReference type="Proteomes" id="UP001237642">
    <property type="component" value="Unassembled WGS sequence"/>
</dbReference>
<reference evidence="3" key="2">
    <citation type="submission" date="2023-05" db="EMBL/GenBank/DDBJ databases">
        <authorList>
            <person name="Schelkunov M.I."/>
        </authorList>
    </citation>
    <scope>NUCLEOTIDE SEQUENCE</scope>
    <source>
        <strain evidence="3">Hsosn_3</strain>
        <tissue evidence="3">Leaf</tissue>
    </source>
</reference>
<accession>A0AAD8HLT4</accession>
<reference evidence="3" key="1">
    <citation type="submission" date="2023-02" db="EMBL/GenBank/DDBJ databases">
        <title>Genome of toxic invasive species Heracleum sosnowskyi carries increased number of genes despite the absence of recent whole-genome duplications.</title>
        <authorList>
            <person name="Schelkunov M."/>
            <person name="Shtratnikova V."/>
            <person name="Makarenko M."/>
            <person name="Klepikova A."/>
            <person name="Omelchenko D."/>
            <person name="Novikova G."/>
            <person name="Obukhova E."/>
            <person name="Bogdanov V."/>
            <person name="Penin A."/>
            <person name="Logacheva M."/>
        </authorList>
    </citation>
    <scope>NUCLEOTIDE SEQUENCE</scope>
    <source>
        <strain evidence="3">Hsosn_3</strain>
        <tissue evidence="3">Leaf</tissue>
    </source>
</reference>
<evidence type="ECO:0000313" key="4">
    <source>
        <dbReference type="Proteomes" id="UP001237642"/>
    </source>
</evidence>
<keyword evidence="4" id="KW-1185">Reference proteome</keyword>
<protein>
    <submittedName>
        <fullName evidence="3">Uncharacterized protein</fullName>
    </submittedName>
</protein>
<gene>
    <name evidence="3" type="ORF">POM88_035697</name>
</gene>
<keyword evidence="2" id="KW-0472">Membrane</keyword>
<dbReference type="EMBL" id="JAUIZM010000008">
    <property type="protein sequence ID" value="KAK1369605.1"/>
    <property type="molecule type" value="Genomic_DNA"/>
</dbReference>
<name>A0AAD8HLT4_9APIA</name>
<keyword evidence="2" id="KW-0812">Transmembrane</keyword>
<proteinExistence type="predicted"/>
<evidence type="ECO:0000313" key="3">
    <source>
        <dbReference type="EMBL" id="KAK1369605.1"/>
    </source>
</evidence>
<dbReference type="AlphaFoldDB" id="A0AAD8HLT4"/>
<comment type="caution">
    <text evidence="3">The sequence shown here is derived from an EMBL/GenBank/DDBJ whole genome shotgun (WGS) entry which is preliminary data.</text>
</comment>
<evidence type="ECO:0000256" key="2">
    <source>
        <dbReference type="SAM" id="Phobius"/>
    </source>
</evidence>
<feature type="region of interest" description="Disordered" evidence="1">
    <location>
        <begin position="1"/>
        <end position="20"/>
    </location>
</feature>
<keyword evidence="2" id="KW-1133">Transmembrane helix</keyword>
<evidence type="ECO:0000256" key="1">
    <source>
        <dbReference type="SAM" id="MobiDB-lite"/>
    </source>
</evidence>